<dbReference type="AlphaFoldDB" id="A0A1H7MGN0"/>
<keyword evidence="1" id="KW-1133">Transmembrane helix</keyword>
<name>A0A1H7MGN0_9GAMM</name>
<accession>A0A1H7MGN0</accession>
<organism evidence="2 3">
    <name type="scientific">Atopomonas hussainii</name>
    <dbReference type="NCBI Taxonomy" id="1429083"/>
    <lineage>
        <taxon>Bacteria</taxon>
        <taxon>Pseudomonadati</taxon>
        <taxon>Pseudomonadota</taxon>
        <taxon>Gammaproteobacteria</taxon>
        <taxon>Pseudomonadales</taxon>
        <taxon>Pseudomonadaceae</taxon>
        <taxon>Atopomonas</taxon>
    </lineage>
</organism>
<feature type="transmembrane region" description="Helical" evidence="1">
    <location>
        <begin position="242"/>
        <end position="275"/>
    </location>
</feature>
<dbReference type="STRING" id="1429083.GCA_001885685_00856"/>
<proteinExistence type="predicted"/>
<keyword evidence="3" id="KW-1185">Reference proteome</keyword>
<evidence type="ECO:0000256" key="1">
    <source>
        <dbReference type="SAM" id="Phobius"/>
    </source>
</evidence>
<dbReference type="Proteomes" id="UP000185766">
    <property type="component" value="Unassembled WGS sequence"/>
</dbReference>
<gene>
    <name evidence="2" type="ORF">SAMN05216214_10853</name>
</gene>
<keyword evidence="1" id="KW-0812">Transmembrane</keyword>
<keyword evidence="1" id="KW-0472">Membrane</keyword>
<protein>
    <submittedName>
        <fullName evidence="2">Uncharacterized protein</fullName>
    </submittedName>
</protein>
<evidence type="ECO:0000313" key="3">
    <source>
        <dbReference type="Proteomes" id="UP000185766"/>
    </source>
</evidence>
<evidence type="ECO:0000313" key="2">
    <source>
        <dbReference type="EMBL" id="SEL10251.1"/>
    </source>
</evidence>
<sequence>MWTWHNALLLSTGLALGLLLLPPVLWRLQQRCVQALLQPSAVLPSAAAKALSVQLYWPLHGQAEHVVAGLDKARLWHYPRAQWQLLLHSTTADDASVLAADCLQQPGFRQLPVRWLSAGQRPVDGLDDNADVLLINTSATTWHSHWLNDLAARFQRAPLMAIQLAEQGWALRLSVVRPWLERGIEPHTLPALLAAQGYELQREQAVPAEGGREARPLLRSVLRASLRGVLLLSSLLRGMRPWLGGLLLLGLLAAAWQQALHGWLWLALPLAALLLRQSATRWARRWRRLSGAWQQAPMLRVG</sequence>
<dbReference type="RefSeq" id="WP_074867442.1">
    <property type="nucleotide sequence ID" value="NZ_FOAS01000008.1"/>
</dbReference>
<reference evidence="2 3" key="1">
    <citation type="submission" date="2016-10" db="EMBL/GenBank/DDBJ databases">
        <authorList>
            <person name="de Groot N.N."/>
        </authorList>
    </citation>
    <scope>NUCLEOTIDE SEQUENCE [LARGE SCALE GENOMIC DNA]</scope>
    <source>
        <strain evidence="2 3">JCM 19513</strain>
    </source>
</reference>
<dbReference type="EMBL" id="FOAS01000008">
    <property type="protein sequence ID" value="SEL10251.1"/>
    <property type="molecule type" value="Genomic_DNA"/>
</dbReference>